<dbReference type="SMART" id="SM00382">
    <property type="entry name" value="AAA"/>
    <property type="match status" value="1"/>
</dbReference>
<dbReference type="InterPro" id="IPR041027">
    <property type="entry name" value="FtsK_alpha"/>
</dbReference>
<dbReference type="AlphaFoldDB" id="A0A1Y3PQM5"/>
<dbReference type="InterPro" id="IPR018541">
    <property type="entry name" value="Ftsk_gamma"/>
</dbReference>
<keyword evidence="4" id="KW-0159">Chromosome partition</keyword>
<dbReference type="CDD" id="cd01127">
    <property type="entry name" value="TrwB_TraG_TraD_VirD4"/>
    <property type="match status" value="1"/>
</dbReference>
<dbReference type="GO" id="GO:0016020">
    <property type="term" value="C:membrane"/>
    <property type="evidence" value="ECO:0007669"/>
    <property type="project" value="UniProtKB-SubCell"/>
</dbReference>
<feature type="transmembrane region" description="Helical" evidence="9">
    <location>
        <begin position="43"/>
        <end position="70"/>
    </location>
</feature>
<feature type="region of interest" description="Disordered" evidence="8">
    <location>
        <begin position="290"/>
        <end position="352"/>
    </location>
</feature>
<evidence type="ECO:0000256" key="3">
    <source>
        <dbReference type="ARBA" id="ARBA00022741"/>
    </source>
</evidence>
<evidence type="ECO:0000256" key="5">
    <source>
        <dbReference type="ARBA" id="ARBA00022840"/>
    </source>
</evidence>
<evidence type="ECO:0000256" key="7">
    <source>
        <dbReference type="PROSITE-ProRule" id="PRU00289"/>
    </source>
</evidence>
<dbReference type="Pfam" id="PF17854">
    <property type="entry name" value="FtsK_alpha"/>
    <property type="match status" value="1"/>
</dbReference>
<dbReference type="InterPro" id="IPR002543">
    <property type="entry name" value="FtsK_dom"/>
</dbReference>
<feature type="compositionally biased region" description="Basic and acidic residues" evidence="8">
    <location>
        <begin position="294"/>
        <end position="313"/>
    </location>
</feature>
<dbReference type="GO" id="GO:0007059">
    <property type="term" value="P:chromosome segregation"/>
    <property type="evidence" value="ECO:0007669"/>
    <property type="project" value="UniProtKB-KW"/>
</dbReference>
<dbReference type="Gene3D" id="3.30.980.40">
    <property type="match status" value="1"/>
</dbReference>
<dbReference type="GO" id="GO:0051301">
    <property type="term" value="P:cell division"/>
    <property type="evidence" value="ECO:0007669"/>
    <property type="project" value="UniProtKB-KW"/>
</dbReference>
<comment type="subcellular location">
    <subcellularLocation>
        <location evidence="1">Membrane</location>
        <topology evidence="1">Multi-pass membrane protein</topology>
    </subcellularLocation>
</comment>
<dbReference type="InterPro" id="IPR003593">
    <property type="entry name" value="AAA+_ATPase"/>
</dbReference>
<feature type="binding site" evidence="7">
    <location>
        <begin position="484"/>
        <end position="491"/>
    </location>
    <ligand>
        <name>ATP</name>
        <dbReference type="ChEBI" id="CHEBI:30616"/>
    </ligand>
</feature>
<dbReference type="Pfam" id="PF01580">
    <property type="entry name" value="FtsK_SpoIIIE"/>
    <property type="match status" value="1"/>
</dbReference>
<feature type="transmembrane region" description="Helical" evidence="9">
    <location>
        <begin position="138"/>
        <end position="156"/>
    </location>
</feature>
<dbReference type="GO" id="GO:0005524">
    <property type="term" value="F:ATP binding"/>
    <property type="evidence" value="ECO:0007669"/>
    <property type="project" value="UniProtKB-UniRule"/>
</dbReference>
<dbReference type="Proteomes" id="UP000196475">
    <property type="component" value="Unassembled WGS sequence"/>
</dbReference>
<feature type="transmembrane region" description="Helical" evidence="9">
    <location>
        <begin position="20"/>
        <end position="37"/>
    </location>
</feature>
<dbReference type="PANTHER" id="PTHR22683:SF41">
    <property type="entry name" value="DNA TRANSLOCASE FTSK"/>
    <property type="match status" value="1"/>
</dbReference>
<keyword evidence="5 7" id="KW-0067">ATP-binding</keyword>
<evidence type="ECO:0000259" key="10">
    <source>
        <dbReference type="PROSITE" id="PS50901"/>
    </source>
</evidence>
<dbReference type="Gene3D" id="1.10.10.10">
    <property type="entry name" value="Winged helix-like DNA-binding domain superfamily/Winged helix DNA-binding domain"/>
    <property type="match status" value="1"/>
</dbReference>
<dbReference type="SUPFAM" id="SSF46785">
    <property type="entry name" value="Winged helix' DNA-binding domain"/>
    <property type="match status" value="1"/>
</dbReference>
<evidence type="ECO:0000256" key="9">
    <source>
        <dbReference type="SAM" id="Phobius"/>
    </source>
</evidence>
<dbReference type="SUPFAM" id="SSF52540">
    <property type="entry name" value="P-loop containing nucleoside triphosphate hydrolases"/>
    <property type="match status" value="1"/>
</dbReference>
<keyword evidence="6" id="KW-0238">DNA-binding</keyword>
<dbReference type="SMART" id="SM00843">
    <property type="entry name" value="Ftsk_gamma"/>
    <property type="match status" value="1"/>
</dbReference>
<keyword evidence="9" id="KW-1133">Transmembrane helix</keyword>
<dbReference type="InterPro" id="IPR027417">
    <property type="entry name" value="P-loop_NTPase"/>
</dbReference>
<name>A0A1Y3PQM5_9BACI</name>
<dbReference type="PROSITE" id="PS50901">
    <property type="entry name" value="FTSK"/>
    <property type="match status" value="1"/>
</dbReference>
<feature type="transmembrane region" description="Helical" evidence="9">
    <location>
        <begin position="163"/>
        <end position="192"/>
    </location>
</feature>
<keyword evidence="3 7" id="KW-0547">Nucleotide-binding</keyword>
<feature type="compositionally biased region" description="Basic and acidic residues" evidence="8">
    <location>
        <begin position="227"/>
        <end position="249"/>
    </location>
</feature>
<dbReference type="Gene3D" id="3.40.50.300">
    <property type="entry name" value="P-loop containing nucleotide triphosphate hydrolases"/>
    <property type="match status" value="1"/>
</dbReference>
<dbReference type="GO" id="GO:0003677">
    <property type="term" value="F:DNA binding"/>
    <property type="evidence" value="ECO:0007669"/>
    <property type="project" value="UniProtKB-KW"/>
</dbReference>
<evidence type="ECO:0000256" key="1">
    <source>
        <dbReference type="ARBA" id="ARBA00004141"/>
    </source>
</evidence>
<gene>
    <name evidence="11" type="ORF">BAA01_02385</name>
</gene>
<protein>
    <submittedName>
        <fullName evidence="11">Cell division protein FtsK</fullName>
    </submittedName>
</protein>
<keyword evidence="9" id="KW-0812">Transmembrane</keyword>
<dbReference type="InterPro" id="IPR036390">
    <property type="entry name" value="WH_DNA-bd_sf"/>
</dbReference>
<evidence type="ECO:0000256" key="8">
    <source>
        <dbReference type="SAM" id="MobiDB-lite"/>
    </source>
</evidence>
<accession>A0A1Y3PQM5</accession>
<dbReference type="EMBL" id="LZRT01000036">
    <property type="protein sequence ID" value="OUM89640.1"/>
    <property type="molecule type" value="Genomic_DNA"/>
</dbReference>
<reference evidence="12" key="1">
    <citation type="submission" date="2016-06" db="EMBL/GenBank/DDBJ databases">
        <authorList>
            <person name="Nascimento L."/>
            <person name="Pereira R.V."/>
            <person name="Martins L.F."/>
            <person name="Quaggio R.B."/>
            <person name="Silva A.M."/>
            <person name="Setubal J.C."/>
        </authorList>
    </citation>
    <scope>NUCLEOTIDE SEQUENCE [LARGE SCALE GENOMIC DNA]</scope>
</reference>
<comment type="caution">
    <text evidence="11">The sequence shown here is derived from an EMBL/GenBank/DDBJ whole genome shotgun (WGS) entry which is preliminary data.</text>
</comment>
<dbReference type="InterPro" id="IPR036388">
    <property type="entry name" value="WH-like_DNA-bd_sf"/>
</dbReference>
<keyword evidence="9" id="KW-0472">Membrane</keyword>
<evidence type="ECO:0000256" key="4">
    <source>
        <dbReference type="ARBA" id="ARBA00022829"/>
    </source>
</evidence>
<comment type="similarity">
    <text evidence="2">Belongs to the FtsK/SpoIIIE/SftA family.</text>
</comment>
<evidence type="ECO:0000256" key="2">
    <source>
        <dbReference type="ARBA" id="ARBA00006474"/>
    </source>
</evidence>
<organism evidence="11 12">
    <name type="scientific">Bacillus thermozeamaize</name>
    <dbReference type="NCBI Taxonomy" id="230954"/>
    <lineage>
        <taxon>Bacteria</taxon>
        <taxon>Bacillati</taxon>
        <taxon>Bacillota</taxon>
        <taxon>Bacilli</taxon>
        <taxon>Bacillales</taxon>
        <taxon>Bacillaceae</taxon>
        <taxon>Bacillus</taxon>
    </lineage>
</organism>
<sequence>MAGRKAEKRKGFREELKFEAYGLVLLTFSLISLIGYGKMRYISFLFFLIAGSWGFLISLCFAGWGLYLMIRRRWLLRLSYRWSGFLLLLLAVLLLAHIRFYEVAANQGLLSGQHILSLTWETLWAQKAEHLQGTATPGAGGGMLGALLFTLFSFLFDVNGTKIVVILLLLLGLLLLTNLSYVRTFAVLLQWFRNLARTVNERLYAFFNRQLEKRQARQKNLTSEEEPAFKEPREQTAENELTPEKRDVEGTLFPDMEQSDAHATEEDDDHASLAPEPLLDEAKRHLETTAGPLFEEKHALDEDGSDWKSHSRSDLGAPLPEAKTGSLEGPYHLPPVRLLKKGNKSASEQKNRSIHQLAKKLEQTLDSFGVRAKVTQVHRGPAVTRFELQPETGVKVSRIVSLADDMALALAAKDIRIEAPIPGKSALGIEVPNPEISIVTLREVIESPAFRDSDGKLSVALGRDISGEPVIGNLAKMPHLLVAGATGSGKSVCINGMIISLLYKARPDEVKFLMIDPKMVELSVYNEIPHLLIPVVTDPRKASMALKKVVQEMESRYQLFAQTGTRDIERYNQMMEMRGQEKLPYIVVIIDELADLMMVAPGDVEEAISRLAQMARAAGIHLIIATQRPSVDVITGLIKANIPSRIAFGVSSQVDSRTILDMAGAEKLLGRGDMLYFPVGYPKPVRVQGAFVSDREVEAVVSYVKSQQEASYREDLILSETMQASKVEEEDELFEAAMQLVIEAQQASVSLLQRRLHIGYTRAARLIDALESHGVVGPYEGSKPREVLIKPDQVG</sequence>
<evidence type="ECO:0000313" key="12">
    <source>
        <dbReference type="Proteomes" id="UP000196475"/>
    </source>
</evidence>
<dbReference type="PANTHER" id="PTHR22683">
    <property type="entry name" value="SPORULATION PROTEIN RELATED"/>
    <property type="match status" value="1"/>
</dbReference>
<feature type="region of interest" description="Disordered" evidence="8">
    <location>
        <begin position="217"/>
        <end position="253"/>
    </location>
</feature>
<keyword evidence="11" id="KW-0132">Cell division</keyword>
<feature type="transmembrane region" description="Helical" evidence="9">
    <location>
        <begin position="82"/>
        <end position="101"/>
    </location>
</feature>
<evidence type="ECO:0000313" key="11">
    <source>
        <dbReference type="EMBL" id="OUM89640.1"/>
    </source>
</evidence>
<evidence type="ECO:0000256" key="6">
    <source>
        <dbReference type="ARBA" id="ARBA00023125"/>
    </source>
</evidence>
<keyword evidence="11" id="KW-0131">Cell cycle</keyword>
<dbReference type="InterPro" id="IPR050206">
    <property type="entry name" value="FtsK/SpoIIIE/SftA"/>
</dbReference>
<dbReference type="Pfam" id="PF09397">
    <property type="entry name" value="FtsK_gamma"/>
    <property type="match status" value="1"/>
</dbReference>
<proteinExistence type="inferred from homology"/>
<feature type="domain" description="FtsK" evidence="10">
    <location>
        <begin position="467"/>
        <end position="657"/>
    </location>
</feature>